<organism evidence="1 2">
    <name type="scientific">Phytohabitans rumicis</name>
    <dbReference type="NCBI Taxonomy" id="1076125"/>
    <lineage>
        <taxon>Bacteria</taxon>
        <taxon>Bacillati</taxon>
        <taxon>Actinomycetota</taxon>
        <taxon>Actinomycetes</taxon>
        <taxon>Micromonosporales</taxon>
        <taxon>Micromonosporaceae</taxon>
    </lineage>
</organism>
<evidence type="ECO:0000313" key="1">
    <source>
        <dbReference type="EMBL" id="GFJ91390.1"/>
    </source>
</evidence>
<gene>
    <name evidence="1" type="ORF">Prum_050320</name>
</gene>
<dbReference type="PANTHER" id="PTHR38479">
    <property type="entry name" value="LMO0824 PROTEIN"/>
    <property type="match status" value="1"/>
</dbReference>
<accession>A0A6V8L755</accession>
<evidence type="ECO:0000313" key="2">
    <source>
        <dbReference type="Proteomes" id="UP000482960"/>
    </source>
</evidence>
<dbReference type="PANTHER" id="PTHR38479:SF2">
    <property type="entry name" value="WINGED HELIX DNA-BINDING DOMAIN-CONTAINING PROTEIN"/>
    <property type="match status" value="1"/>
</dbReference>
<dbReference type="Proteomes" id="UP000482960">
    <property type="component" value="Unassembled WGS sequence"/>
</dbReference>
<dbReference type="InterPro" id="IPR009351">
    <property type="entry name" value="AlkZ-like"/>
</dbReference>
<name>A0A6V8L755_9ACTN</name>
<keyword evidence="2" id="KW-1185">Reference proteome</keyword>
<proteinExistence type="predicted"/>
<reference evidence="1 2" key="1">
    <citation type="submission" date="2020-03" db="EMBL/GenBank/DDBJ databases">
        <title>Whole genome shotgun sequence of Phytohabitans rumicis NBRC 108638.</title>
        <authorList>
            <person name="Komaki H."/>
            <person name="Tamura T."/>
        </authorList>
    </citation>
    <scope>NUCLEOTIDE SEQUENCE [LARGE SCALE GENOMIC DNA]</scope>
    <source>
        <strain evidence="1 2">NBRC 108638</strain>
    </source>
</reference>
<dbReference type="EMBL" id="BLPG01000001">
    <property type="protein sequence ID" value="GFJ91390.1"/>
    <property type="molecule type" value="Genomic_DNA"/>
</dbReference>
<dbReference type="Pfam" id="PF06224">
    <property type="entry name" value="AlkZ-like"/>
    <property type="match status" value="1"/>
</dbReference>
<evidence type="ECO:0008006" key="3">
    <source>
        <dbReference type="Google" id="ProtNLM"/>
    </source>
</evidence>
<sequence length="354" mass="38653">MALHSTDPASVFLSVWARTAPATVEAIERALYEDRSLIRMLGMRRTIFVVPTELAPVIQASTTDAIAAVQRRTYTQIIVKAGVGDGGWLKEVEEGTARVLAARGEATGAELSADEPRLRTQVLMAEGKNYERRANITTWVLFLLAAEGRIVRGRPRGTWVSSQYRWSPVESWLPGGMASVEADVARAELVRRWLGAFGPGTPAEIKWWTGWTVGHVKQALAAIKPVEVETESGTGLVLPDDVAPISPVDPWVAFLPALDPTPMGWSDRSWYLGPHGQVLFDRSGNVGPTVWSDGRIVGGWAQRPDGEVVYRLLEDVGADTAAAVDATAGRLTEWIGPVRVTPRFRTPLERELVS</sequence>
<comment type="caution">
    <text evidence="1">The sequence shown here is derived from an EMBL/GenBank/DDBJ whole genome shotgun (WGS) entry which is preliminary data.</text>
</comment>
<protein>
    <recommendedName>
        <fullName evidence="3">Winged helix DNA-binding domain-containing protein</fullName>
    </recommendedName>
</protein>
<dbReference type="AlphaFoldDB" id="A0A6V8L755"/>
<reference evidence="1 2" key="2">
    <citation type="submission" date="2020-03" db="EMBL/GenBank/DDBJ databases">
        <authorList>
            <person name="Ichikawa N."/>
            <person name="Kimura A."/>
            <person name="Kitahashi Y."/>
            <person name="Uohara A."/>
        </authorList>
    </citation>
    <scope>NUCLEOTIDE SEQUENCE [LARGE SCALE GENOMIC DNA]</scope>
    <source>
        <strain evidence="1 2">NBRC 108638</strain>
    </source>
</reference>